<sequence length="113" mass="12327">MDRITYTAESFLTGSDIAHALLDYAQALAETGSAATVEIPTLQDDGTVSRAEVLVGPSSQLMATRVSGNFDEIVDHTLVEYLTKEADRLRRQGPAWPAAEATPVRSQWDDFDL</sequence>
<dbReference type="Proteomes" id="UP001317779">
    <property type="component" value="Chromosome"/>
</dbReference>
<evidence type="ECO:0000256" key="1">
    <source>
        <dbReference type="SAM" id="MobiDB-lite"/>
    </source>
</evidence>
<accession>A0ABM8E0B7</accession>
<organism evidence="2 3">
    <name type="scientific">Microbacterium terricola</name>
    <dbReference type="NCBI Taxonomy" id="344163"/>
    <lineage>
        <taxon>Bacteria</taxon>
        <taxon>Bacillati</taxon>
        <taxon>Actinomycetota</taxon>
        <taxon>Actinomycetes</taxon>
        <taxon>Micrococcales</taxon>
        <taxon>Microbacteriaceae</taxon>
        <taxon>Microbacterium</taxon>
    </lineage>
</organism>
<evidence type="ECO:0000313" key="2">
    <source>
        <dbReference type="EMBL" id="BDV31242.1"/>
    </source>
</evidence>
<keyword evidence="3" id="KW-1185">Reference proteome</keyword>
<feature type="region of interest" description="Disordered" evidence="1">
    <location>
        <begin position="93"/>
        <end position="113"/>
    </location>
</feature>
<reference evidence="2 3" key="1">
    <citation type="submission" date="2022-12" db="EMBL/GenBank/DDBJ databases">
        <title>Microbacterium terricola strain KV-448 chromosome, complete genome.</title>
        <authorList>
            <person name="Oshima T."/>
            <person name="Moriya T."/>
            <person name="Bessho Y."/>
        </authorList>
    </citation>
    <scope>NUCLEOTIDE SEQUENCE [LARGE SCALE GENOMIC DNA]</scope>
    <source>
        <strain evidence="2 3">KV-448</strain>
    </source>
</reference>
<dbReference type="EMBL" id="AP027141">
    <property type="protein sequence ID" value="BDV31242.1"/>
    <property type="molecule type" value="Genomic_DNA"/>
</dbReference>
<gene>
    <name evidence="2" type="ORF">Microterr_19020</name>
</gene>
<evidence type="ECO:0000313" key="3">
    <source>
        <dbReference type="Proteomes" id="UP001317779"/>
    </source>
</evidence>
<dbReference type="RefSeq" id="WP_263798170.1">
    <property type="nucleotide sequence ID" value="NZ_AP027141.1"/>
</dbReference>
<proteinExistence type="predicted"/>
<name>A0ABM8E0B7_9MICO</name>
<protein>
    <submittedName>
        <fullName evidence="2">Uncharacterized protein</fullName>
    </submittedName>
</protein>